<feature type="region of interest" description="Disordered" evidence="8">
    <location>
        <begin position="273"/>
        <end position="306"/>
    </location>
</feature>
<evidence type="ECO:0000313" key="12">
    <source>
        <dbReference type="Proteomes" id="UP000298030"/>
    </source>
</evidence>
<comment type="caution">
    <text evidence="11">The sequence shown here is derived from an EMBL/GenBank/DDBJ whole genome shotgun (WGS) entry which is preliminary data.</text>
</comment>
<keyword evidence="4" id="KW-0863">Zinc-finger</keyword>
<accession>A0A4Y7THY0</accession>
<dbReference type="EMBL" id="QPFP01000011">
    <property type="protein sequence ID" value="TEB33797.1"/>
    <property type="molecule type" value="Genomic_DNA"/>
</dbReference>
<dbReference type="SUPFAM" id="SSF57850">
    <property type="entry name" value="RING/U-box"/>
    <property type="match status" value="1"/>
</dbReference>
<evidence type="ECO:0000259" key="10">
    <source>
        <dbReference type="PROSITE" id="PS51292"/>
    </source>
</evidence>
<organism evidence="11 12">
    <name type="scientific">Coprinellus micaceus</name>
    <name type="common">Glistening ink-cap mushroom</name>
    <name type="synonym">Coprinus micaceus</name>
    <dbReference type="NCBI Taxonomy" id="71717"/>
    <lineage>
        <taxon>Eukaryota</taxon>
        <taxon>Fungi</taxon>
        <taxon>Dikarya</taxon>
        <taxon>Basidiomycota</taxon>
        <taxon>Agaricomycotina</taxon>
        <taxon>Agaricomycetes</taxon>
        <taxon>Agaricomycetidae</taxon>
        <taxon>Agaricales</taxon>
        <taxon>Agaricineae</taxon>
        <taxon>Psathyrellaceae</taxon>
        <taxon>Coprinellus</taxon>
    </lineage>
</organism>
<dbReference type="Gene3D" id="3.30.40.10">
    <property type="entry name" value="Zinc/RING finger domain, C3HC4 (zinc finger)"/>
    <property type="match status" value="1"/>
</dbReference>
<evidence type="ECO:0000313" key="11">
    <source>
        <dbReference type="EMBL" id="TEB33797.1"/>
    </source>
</evidence>
<keyword evidence="5" id="KW-0862">Zinc</keyword>
<dbReference type="GO" id="GO:0008270">
    <property type="term" value="F:zinc ion binding"/>
    <property type="evidence" value="ECO:0007669"/>
    <property type="project" value="UniProtKB-KW"/>
</dbReference>
<dbReference type="STRING" id="71717.A0A4Y7THY0"/>
<proteinExistence type="predicted"/>
<dbReference type="AlphaFoldDB" id="A0A4Y7THY0"/>
<reference evidence="11 12" key="1">
    <citation type="journal article" date="2019" name="Nat. Ecol. Evol.">
        <title>Megaphylogeny resolves global patterns of mushroom evolution.</title>
        <authorList>
            <person name="Varga T."/>
            <person name="Krizsan K."/>
            <person name="Foldi C."/>
            <person name="Dima B."/>
            <person name="Sanchez-Garcia M."/>
            <person name="Sanchez-Ramirez S."/>
            <person name="Szollosi G.J."/>
            <person name="Szarkandi J.G."/>
            <person name="Papp V."/>
            <person name="Albert L."/>
            <person name="Andreopoulos W."/>
            <person name="Angelini C."/>
            <person name="Antonin V."/>
            <person name="Barry K.W."/>
            <person name="Bougher N.L."/>
            <person name="Buchanan P."/>
            <person name="Buyck B."/>
            <person name="Bense V."/>
            <person name="Catcheside P."/>
            <person name="Chovatia M."/>
            <person name="Cooper J."/>
            <person name="Damon W."/>
            <person name="Desjardin D."/>
            <person name="Finy P."/>
            <person name="Geml J."/>
            <person name="Haridas S."/>
            <person name="Hughes K."/>
            <person name="Justo A."/>
            <person name="Karasinski D."/>
            <person name="Kautmanova I."/>
            <person name="Kiss B."/>
            <person name="Kocsube S."/>
            <person name="Kotiranta H."/>
            <person name="LaButti K.M."/>
            <person name="Lechner B.E."/>
            <person name="Liimatainen K."/>
            <person name="Lipzen A."/>
            <person name="Lukacs Z."/>
            <person name="Mihaltcheva S."/>
            <person name="Morgado L.N."/>
            <person name="Niskanen T."/>
            <person name="Noordeloos M.E."/>
            <person name="Ohm R.A."/>
            <person name="Ortiz-Santana B."/>
            <person name="Ovrebo C."/>
            <person name="Racz N."/>
            <person name="Riley R."/>
            <person name="Savchenko A."/>
            <person name="Shiryaev A."/>
            <person name="Soop K."/>
            <person name="Spirin V."/>
            <person name="Szebenyi C."/>
            <person name="Tomsovsky M."/>
            <person name="Tulloss R.E."/>
            <person name="Uehling J."/>
            <person name="Grigoriev I.V."/>
            <person name="Vagvolgyi C."/>
            <person name="Papp T."/>
            <person name="Martin F.M."/>
            <person name="Miettinen O."/>
            <person name="Hibbett D.S."/>
            <person name="Nagy L.G."/>
        </authorList>
    </citation>
    <scope>NUCLEOTIDE SEQUENCE [LARGE SCALE GENOMIC DNA]</scope>
    <source>
        <strain evidence="11 12">FP101781</strain>
    </source>
</reference>
<feature type="transmembrane region" description="Helical" evidence="9">
    <location>
        <begin position="106"/>
        <end position="135"/>
    </location>
</feature>
<sequence length="527" mass="58694">MATTSKAPTIDDLRVKLCYICREEELHGAPLENPPRRWTHPCKCTLVAHEQCLLKWIQSAQASQGRAPNALKCPQCGVNYELESNNPPVLRLMEVGNKMIQKAGSLFIVFGAATVAGVIGTSVYVVMTGYGAWAVQKFIGKEMFDLLLGDDPSNWPWSAYLNLPILPLSLIFNRLGMTSTVYPIYPILLTLPSSSPSLNRRVNEYWRLPENARRIIDGIVSTRPAVVDSSSPSSWPPSPFLFGLFGVPLIQWLYRRMYKQVYFKVMGSMPPERTNLMRRNRNRNGNGGNGGGGQQGNREANANGVRRNNVRRMNIGDGPFGIRVQANIREEVIDMPPNDAEVENQVQDAVAAAERLAEGVPDDEDEVISISASTIGRKIAGALVTPAIASWAGNLLLRFTQRTRSVWLREFLAIKKPIGAIWMPPPVDLGNRDMHTLGTFRQIVVGVQMIAKGLWGSTRTWAESDPVWWRNTVGLGLFIAAKDCVHLFHLWLSKRELESRKVKSLDFSAVDIRELDLLPSFPRLAGP</sequence>
<dbReference type="Pfam" id="PF12906">
    <property type="entry name" value="RINGv"/>
    <property type="match status" value="1"/>
</dbReference>
<keyword evidence="12" id="KW-1185">Reference proteome</keyword>
<dbReference type="InterPro" id="IPR013083">
    <property type="entry name" value="Znf_RING/FYVE/PHD"/>
</dbReference>
<evidence type="ECO:0000256" key="5">
    <source>
        <dbReference type="ARBA" id="ARBA00022833"/>
    </source>
</evidence>
<dbReference type="PROSITE" id="PS51292">
    <property type="entry name" value="ZF_RING_CH"/>
    <property type="match status" value="1"/>
</dbReference>
<evidence type="ECO:0000256" key="7">
    <source>
        <dbReference type="ARBA" id="ARBA00023136"/>
    </source>
</evidence>
<keyword evidence="6 9" id="KW-1133">Transmembrane helix</keyword>
<dbReference type="InterPro" id="IPR011016">
    <property type="entry name" value="Znf_RING-CH"/>
</dbReference>
<dbReference type="Proteomes" id="UP000298030">
    <property type="component" value="Unassembled WGS sequence"/>
</dbReference>
<dbReference type="OrthoDB" id="5817083at2759"/>
<evidence type="ECO:0000256" key="3">
    <source>
        <dbReference type="ARBA" id="ARBA00022723"/>
    </source>
</evidence>
<keyword evidence="3" id="KW-0479">Metal-binding</keyword>
<evidence type="ECO:0000256" key="2">
    <source>
        <dbReference type="ARBA" id="ARBA00022692"/>
    </source>
</evidence>
<dbReference type="SMART" id="SM00744">
    <property type="entry name" value="RINGv"/>
    <property type="match status" value="1"/>
</dbReference>
<evidence type="ECO:0000256" key="9">
    <source>
        <dbReference type="SAM" id="Phobius"/>
    </source>
</evidence>
<feature type="domain" description="RING-CH-type" evidence="10">
    <location>
        <begin position="10"/>
        <end position="83"/>
    </location>
</feature>
<dbReference type="PANTHER" id="PTHR46283">
    <property type="entry name" value="E3 UBIQUITIN-PROTEIN LIGASE MARCH5"/>
    <property type="match status" value="1"/>
</dbReference>
<gene>
    <name evidence="11" type="ORF">FA13DRAFT_1685867</name>
</gene>
<evidence type="ECO:0000256" key="6">
    <source>
        <dbReference type="ARBA" id="ARBA00022989"/>
    </source>
</evidence>
<dbReference type="GO" id="GO:0016020">
    <property type="term" value="C:membrane"/>
    <property type="evidence" value="ECO:0007669"/>
    <property type="project" value="UniProtKB-SubCell"/>
</dbReference>
<comment type="subcellular location">
    <subcellularLocation>
        <location evidence="1">Membrane</location>
        <topology evidence="1">Multi-pass membrane protein</topology>
    </subcellularLocation>
</comment>
<protein>
    <recommendedName>
        <fullName evidence="10">RING-CH-type domain-containing protein</fullName>
    </recommendedName>
</protein>
<evidence type="ECO:0000256" key="4">
    <source>
        <dbReference type="ARBA" id="ARBA00022771"/>
    </source>
</evidence>
<keyword evidence="7 9" id="KW-0472">Membrane</keyword>
<feature type="compositionally biased region" description="Gly residues" evidence="8">
    <location>
        <begin position="285"/>
        <end position="295"/>
    </location>
</feature>
<feature type="compositionally biased region" description="Low complexity" evidence="8">
    <location>
        <begin position="296"/>
        <end position="306"/>
    </location>
</feature>
<evidence type="ECO:0000256" key="1">
    <source>
        <dbReference type="ARBA" id="ARBA00004141"/>
    </source>
</evidence>
<keyword evidence="2 9" id="KW-0812">Transmembrane</keyword>
<evidence type="ECO:0000256" key="8">
    <source>
        <dbReference type="SAM" id="MobiDB-lite"/>
    </source>
</evidence>
<name>A0A4Y7THY0_COPMI</name>